<evidence type="ECO:0000313" key="1">
    <source>
        <dbReference type="EMBL" id="CAG8460468.1"/>
    </source>
</evidence>
<evidence type="ECO:0000313" key="2">
    <source>
        <dbReference type="Proteomes" id="UP000789525"/>
    </source>
</evidence>
<gene>
    <name evidence="1" type="ORF">ACOLOM_LOCUS1150</name>
</gene>
<proteinExistence type="predicted"/>
<sequence length="457" mass="52568">MKLKDPFYFLVISLTVIFLLAIYLSERLRVNVEPFGGKNPILSDILEDANLSNSDCTAQDDNGETRYLAYLPHGTFHEQRTSLENAIFLAWATNRTLLLPPIIFGRKILAYEPSYYLYKDLITLKLYDENNNQCVWDSEHEKCARQVQPELHTLVDWEVLMDMEFPKKHIRSVPRESFKFSSLYSTIDLTDPNNQIYFISDKGPYDYQFYDDVNGNKTSESKYEYMIHLCTIQKRNEPLLHFGSLSGVDRLNLKLERNKRFLKELQGHMLISHPGVLNAAELITTQLGGLTSYLGVHIGSSDYTSNDRVEFMVNNLIKEIMGKLTNASPSESNNDTLSARDSSFQPTSTQVLASNCMESLPPEKKHLPIIYLSTNLTRSDHGLSKFLEEFPCVFMLPDFQRWTESLKNIVNPRDDVDIYEFLLPLVDTTVVAGGGQLFETEDDAFNSYVQRLHEIWM</sequence>
<accession>A0ACA9K9I0</accession>
<organism evidence="1 2">
    <name type="scientific">Acaulospora colombiana</name>
    <dbReference type="NCBI Taxonomy" id="27376"/>
    <lineage>
        <taxon>Eukaryota</taxon>
        <taxon>Fungi</taxon>
        <taxon>Fungi incertae sedis</taxon>
        <taxon>Mucoromycota</taxon>
        <taxon>Glomeromycotina</taxon>
        <taxon>Glomeromycetes</taxon>
        <taxon>Diversisporales</taxon>
        <taxon>Acaulosporaceae</taxon>
        <taxon>Acaulospora</taxon>
    </lineage>
</organism>
<reference evidence="1" key="1">
    <citation type="submission" date="2021-06" db="EMBL/GenBank/DDBJ databases">
        <authorList>
            <person name="Kallberg Y."/>
            <person name="Tangrot J."/>
            <person name="Rosling A."/>
        </authorList>
    </citation>
    <scope>NUCLEOTIDE SEQUENCE</scope>
    <source>
        <strain evidence="1">CL356</strain>
    </source>
</reference>
<dbReference type="EMBL" id="CAJVPT010001318">
    <property type="protein sequence ID" value="CAG8460468.1"/>
    <property type="molecule type" value="Genomic_DNA"/>
</dbReference>
<dbReference type="Proteomes" id="UP000789525">
    <property type="component" value="Unassembled WGS sequence"/>
</dbReference>
<comment type="caution">
    <text evidence="1">The sequence shown here is derived from an EMBL/GenBank/DDBJ whole genome shotgun (WGS) entry which is preliminary data.</text>
</comment>
<name>A0ACA9K9I0_9GLOM</name>
<keyword evidence="2" id="KW-1185">Reference proteome</keyword>
<protein>
    <submittedName>
        <fullName evidence="1">16757_t:CDS:1</fullName>
    </submittedName>
</protein>